<evidence type="ECO:0000313" key="3">
    <source>
        <dbReference type="Proteomes" id="UP000815677"/>
    </source>
</evidence>
<sequence>MADDVNDTESFERLCGYVPKTRGTRHFHLFRKVVELHRRGDILNAFSGNGTPMRACGLNKKEQLGTLDASYMAGNQLVRRVLLLNNPAAKRALRRWLAAYDTYFASHGQGVTPVVHWKLVNDRAALEAFLAAELEWHHFMIGLRGPTREQWAMEPIPGVPALVVPAPDVAQQELAGNDTHVTPRKRRRSTSSLPSIVTPKRRKDSAPQTSGSAQTTPVAASRTSLGGRRISAPAPHRRKATSATSSSSKPASDANSVISISDTEDAIPISDTDDVIFISDSDNDQKPEKVPQLVTKRSGDVIDLT</sequence>
<feature type="region of interest" description="Disordered" evidence="1">
    <location>
        <begin position="277"/>
        <end position="305"/>
    </location>
</feature>
<organism evidence="2 3">
    <name type="scientific">Mycena chlorophos</name>
    <name type="common">Agaric fungus</name>
    <name type="synonym">Agaricus chlorophos</name>
    <dbReference type="NCBI Taxonomy" id="658473"/>
    <lineage>
        <taxon>Eukaryota</taxon>
        <taxon>Fungi</taxon>
        <taxon>Dikarya</taxon>
        <taxon>Basidiomycota</taxon>
        <taxon>Agaricomycotina</taxon>
        <taxon>Agaricomycetes</taxon>
        <taxon>Agaricomycetidae</taxon>
        <taxon>Agaricales</taxon>
        <taxon>Marasmiineae</taxon>
        <taxon>Mycenaceae</taxon>
        <taxon>Mycena</taxon>
    </lineage>
</organism>
<evidence type="ECO:0000256" key="1">
    <source>
        <dbReference type="SAM" id="MobiDB-lite"/>
    </source>
</evidence>
<feature type="compositionally biased region" description="Low complexity" evidence="1">
    <location>
        <begin position="241"/>
        <end position="256"/>
    </location>
</feature>
<dbReference type="Proteomes" id="UP000815677">
    <property type="component" value="Unassembled WGS sequence"/>
</dbReference>
<keyword evidence="3" id="KW-1185">Reference proteome</keyword>
<evidence type="ECO:0000313" key="2">
    <source>
        <dbReference type="EMBL" id="GAT46233.1"/>
    </source>
</evidence>
<name>A0ABQ0L588_MYCCL</name>
<accession>A0ABQ0L588</accession>
<feature type="compositionally biased region" description="Polar residues" evidence="1">
    <location>
        <begin position="206"/>
        <end position="224"/>
    </location>
</feature>
<reference evidence="2" key="1">
    <citation type="submission" date="2014-09" db="EMBL/GenBank/DDBJ databases">
        <title>Genome sequence of the luminous mushroom Mycena chlorophos for searching fungal bioluminescence genes.</title>
        <authorList>
            <person name="Tanaka Y."/>
            <person name="Kasuga D."/>
            <person name="Oba Y."/>
            <person name="Hase S."/>
            <person name="Sato K."/>
            <person name="Oba Y."/>
            <person name="Sakakibara Y."/>
        </authorList>
    </citation>
    <scope>NUCLEOTIDE SEQUENCE</scope>
</reference>
<proteinExistence type="predicted"/>
<protein>
    <submittedName>
        <fullName evidence="2">Uncharacterized protein</fullName>
    </submittedName>
</protein>
<gene>
    <name evidence="2" type="ORF">MCHLO_03769</name>
</gene>
<dbReference type="EMBL" id="DF842146">
    <property type="protein sequence ID" value="GAT46233.1"/>
    <property type="molecule type" value="Genomic_DNA"/>
</dbReference>
<feature type="region of interest" description="Disordered" evidence="1">
    <location>
        <begin position="173"/>
        <end position="265"/>
    </location>
</feature>